<evidence type="ECO:0000313" key="3">
    <source>
        <dbReference type="EMBL" id="SDQ34429.1"/>
    </source>
</evidence>
<feature type="compositionally biased region" description="Basic and acidic residues" evidence="1">
    <location>
        <begin position="86"/>
        <end position="95"/>
    </location>
</feature>
<evidence type="ECO:0000256" key="1">
    <source>
        <dbReference type="SAM" id="MobiDB-lite"/>
    </source>
</evidence>
<evidence type="ECO:0000256" key="2">
    <source>
        <dbReference type="SAM" id="Phobius"/>
    </source>
</evidence>
<feature type="region of interest" description="Disordered" evidence="1">
    <location>
        <begin position="60"/>
        <end position="95"/>
    </location>
</feature>
<keyword evidence="2" id="KW-1133">Transmembrane helix</keyword>
<organism evidence="3 4">
    <name type="scientific">Thermostaphylospora chromogena</name>
    <dbReference type="NCBI Taxonomy" id="35622"/>
    <lineage>
        <taxon>Bacteria</taxon>
        <taxon>Bacillati</taxon>
        <taxon>Actinomycetota</taxon>
        <taxon>Actinomycetes</taxon>
        <taxon>Streptosporangiales</taxon>
        <taxon>Thermomonosporaceae</taxon>
        <taxon>Thermostaphylospora</taxon>
    </lineage>
</organism>
<sequence>MAIAGSIVPTMPDAVPIRVVEFEIAGPGVNPVGVVLVLAGLAGLLCGLYRVRTARRAVVARTTGGSSGTADARDVRRPAGFPADLPGRRPDDREV</sequence>
<dbReference type="AlphaFoldDB" id="A0A1H1A476"/>
<proteinExistence type="predicted"/>
<protein>
    <submittedName>
        <fullName evidence="3">Uncharacterized protein</fullName>
    </submittedName>
</protein>
<dbReference type="RefSeq" id="WP_093257105.1">
    <property type="nucleotide sequence ID" value="NZ_FNKK01000002.1"/>
</dbReference>
<dbReference type="STRING" id="35622.SAMN04489764_0308"/>
<keyword evidence="2" id="KW-0812">Transmembrane</keyword>
<keyword evidence="4" id="KW-1185">Reference proteome</keyword>
<dbReference type="EMBL" id="FNKK01000002">
    <property type="protein sequence ID" value="SDQ34429.1"/>
    <property type="molecule type" value="Genomic_DNA"/>
</dbReference>
<reference evidence="3 4" key="1">
    <citation type="submission" date="2016-10" db="EMBL/GenBank/DDBJ databases">
        <authorList>
            <person name="de Groot N.N."/>
        </authorList>
    </citation>
    <scope>NUCLEOTIDE SEQUENCE [LARGE SCALE GENOMIC DNA]</scope>
    <source>
        <strain evidence="3 4">DSM 43794</strain>
    </source>
</reference>
<feature type="transmembrane region" description="Helical" evidence="2">
    <location>
        <begin position="32"/>
        <end position="51"/>
    </location>
</feature>
<dbReference type="Proteomes" id="UP000217103">
    <property type="component" value="Unassembled WGS sequence"/>
</dbReference>
<keyword evidence="2" id="KW-0472">Membrane</keyword>
<accession>A0A1H1A476</accession>
<gene>
    <name evidence="3" type="ORF">SAMN04489764_0308</name>
</gene>
<evidence type="ECO:0000313" key="4">
    <source>
        <dbReference type="Proteomes" id="UP000217103"/>
    </source>
</evidence>
<name>A0A1H1A476_9ACTN</name>